<dbReference type="SUPFAM" id="SSF53098">
    <property type="entry name" value="Ribonuclease H-like"/>
    <property type="match status" value="1"/>
</dbReference>
<proteinExistence type="predicted"/>
<feature type="region of interest" description="Disordered" evidence="1">
    <location>
        <begin position="1"/>
        <end position="32"/>
    </location>
</feature>
<evidence type="ECO:0000256" key="1">
    <source>
        <dbReference type="SAM" id="MobiDB-lite"/>
    </source>
</evidence>
<organism evidence="2 3">
    <name type="scientific">Gigaspora margarita</name>
    <dbReference type="NCBI Taxonomy" id="4874"/>
    <lineage>
        <taxon>Eukaryota</taxon>
        <taxon>Fungi</taxon>
        <taxon>Fungi incertae sedis</taxon>
        <taxon>Mucoromycota</taxon>
        <taxon>Glomeromycotina</taxon>
        <taxon>Glomeromycetes</taxon>
        <taxon>Diversisporales</taxon>
        <taxon>Gigasporaceae</taxon>
        <taxon>Gigaspora</taxon>
    </lineage>
</organism>
<name>A0ABN7UW11_GIGMA</name>
<dbReference type="Proteomes" id="UP000789901">
    <property type="component" value="Unassembled WGS sequence"/>
</dbReference>
<sequence>MASQYSETASNTFSVGENEPQEYSETNETSGSNQSLAKCKYVSGKKQGDIWLYIDQEKTLTKKKVKHNQSEITIYFPKIEPLPEARVKSLNKAILKAWIMCNFSFETVENPFIIDLFQLAIPGYDLPSRDMLSGHFIDQKVLRIEKRIDNDLEKEEYLTLLVRQIVYNTYPSILNIRCATHAVNLLASDFTKLDPIKDIIFKYGLILNFFHNFHIAHGYYLEQLRFMKIKGGEIKSYCKTHWGTFFTTVDSIVKSKPVFNWILENHISVISNDTVFDLFENEDFYMKCCQISVILKPVKKLTNCLEAKTANLADIFIGLIKLAASINQ</sequence>
<dbReference type="EMBL" id="CAJVQB010006647">
    <property type="protein sequence ID" value="CAG8688752.1"/>
    <property type="molecule type" value="Genomic_DNA"/>
</dbReference>
<dbReference type="InterPro" id="IPR012337">
    <property type="entry name" value="RNaseH-like_sf"/>
</dbReference>
<feature type="non-terminal residue" evidence="2">
    <location>
        <position position="328"/>
    </location>
</feature>
<protein>
    <submittedName>
        <fullName evidence="2">624_t:CDS:1</fullName>
    </submittedName>
</protein>
<evidence type="ECO:0000313" key="2">
    <source>
        <dbReference type="EMBL" id="CAG8688752.1"/>
    </source>
</evidence>
<gene>
    <name evidence="2" type="ORF">GMARGA_LOCUS11370</name>
</gene>
<comment type="caution">
    <text evidence="2">The sequence shown here is derived from an EMBL/GenBank/DDBJ whole genome shotgun (WGS) entry which is preliminary data.</text>
</comment>
<reference evidence="2 3" key="1">
    <citation type="submission" date="2021-06" db="EMBL/GenBank/DDBJ databases">
        <authorList>
            <person name="Kallberg Y."/>
            <person name="Tangrot J."/>
            <person name="Rosling A."/>
        </authorList>
    </citation>
    <scope>NUCLEOTIDE SEQUENCE [LARGE SCALE GENOMIC DNA]</scope>
    <source>
        <strain evidence="2 3">120-4 pot B 10/14</strain>
    </source>
</reference>
<keyword evidence="3" id="KW-1185">Reference proteome</keyword>
<accession>A0ABN7UW11</accession>
<evidence type="ECO:0000313" key="3">
    <source>
        <dbReference type="Proteomes" id="UP000789901"/>
    </source>
</evidence>